<evidence type="ECO:0000313" key="3">
    <source>
        <dbReference type="Proteomes" id="UP000001517"/>
    </source>
</evidence>
<sequence>MRIKKMQKLKKWLIFSMSLVALCLGYFAVRHYIIHNIFDEIYYNQQNSLGTSALEKIEGVYNPISRRPNGDSLTHEWYDEEHLPDSVTSLGYTFGYSEGCFAFEVKYDVGNGSSRTLNINYEYDVKSRILYRELWVLDEATPNNNKEYVQTFLEEYGSSIDECITFGDNVVKNVLLKDWCSVYNSRYSPDAWGDVTVKSRWE</sequence>
<keyword evidence="1" id="KW-0812">Transmembrane</keyword>
<proteinExistence type="predicted"/>
<evidence type="ECO:0000256" key="1">
    <source>
        <dbReference type="SAM" id="Phobius"/>
    </source>
</evidence>
<accession>A0AA36NQL7</accession>
<feature type="transmembrane region" description="Helical" evidence="1">
    <location>
        <begin position="12"/>
        <end position="29"/>
    </location>
</feature>
<dbReference type="NCBIfam" id="NF033863">
    <property type="entry name" value="immun_TipC_fam"/>
    <property type="match status" value="1"/>
</dbReference>
<dbReference type="EMBL" id="FN597254">
    <property type="protein sequence ID" value="CBI13562.1"/>
    <property type="molecule type" value="Genomic_DNA"/>
</dbReference>
<name>A0AA36NQL7_STRG3</name>
<gene>
    <name evidence="2" type="ordered locus">GALLO_1070</name>
</gene>
<reference evidence="2 3" key="1">
    <citation type="journal article" date="2010" name="J. Bacteriol.">
        <title>Genome sequence of Streptococcus gallolyticus: insights into its adaptation to the bovine rumen and its ability to cause endocarditis.</title>
        <authorList>
            <person name="Rusniok C."/>
            <person name="Couve E."/>
            <person name="Da Cunha V."/>
            <person name="El Gana R."/>
            <person name="Zidane N."/>
            <person name="Bouchier C."/>
            <person name="Poyart C."/>
            <person name="Leclercq R."/>
            <person name="Trieu-Cuot P."/>
            <person name="Glaser P."/>
        </authorList>
    </citation>
    <scope>NUCLEOTIDE SEQUENCE [LARGE SCALE GENOMIC DNA]</scope>
    <source>
        <strain evidence="2 3">UCN34</strain>
    </source>
</reference>
<keyword evidence="1" id="KW-1133">Transmembrane helix</keyword>
<dbReference type="KEGG" id="sga:GALLO_1070"/>
<organism evidence="2 3">
    <name type="scientific">Streptococcus gallolyticus (strain UCN34)</name>
    <dbReference type="NCBI Taxonomy" id="637909"/>
    <lineage>
        <taxon>Bacteria</taxon>
        <taxon>Bacillati</taxon>
        <taxon>Bacillota</taxon>
        <taxon>Bacilli</taxon>
        <taxon>Lactobacillales</taxon>
        <taxon>Streptococcaceae</taxon>
        <taxon>Streptococcus</taxon>
    </lineage>
</organism>
<evidence type="ECO:0000313" key="2">
    <source>
        <dbReference type="EMBL" id="CBI13562.1"/>
    </source>
</evidence>
<dbReference type="Proteomes" id="UP000001517">
    <property type="component" value="Chromosome"/>
</dbReference>
<dbReference type="InterPro" id="IPR048042">
    <property type="entry name" value="TipC-like"/>
</dbReference>
<dbReference type="AlphaFoldDB" id="A0AA36NQL7"/>
<keyword evidence="1" id="KW-0472">Membrane</keyword>
<protein>
    <submittedName>
        <fullName evidence="2">Uncharacterized protein</fullName>
    </submittedName>
</protein>